<dbReference type="CDD" id="cd01949">
    <property type="entry name" value="GGDEF"/>
    <property type="match status" value="1"/>
</dbReference>
<dbReference type="PANTHER" id="PTHR45138:SF9">
    <property type="entry name" value="DIGUANYLATE CYCLASE DGCM-RELATED"/>
    <property type="match status" value="1"/>
</dbReference>
<gene>
    <name evidence="8" type="ORF">B6S09_06310</name>
    <name evidence="9" type="ORF">LY04_00485</name>
</gene>
<keyword evidence="5" id="KW-0472">Membrane</keyword>
<dbReference type="Gene3D" id="3.30.70.270">
    <property type="match status" value="1"/>
</dbReference>
<dbReference type="PANTHER" id="PTHR45138">
    <property type="entry name" value="REGULATORY COMPONENTS OF SENSORY TRANSDUCTION SYSTEM"/>
    <property type="match status" value="1"/>
</dbReference>
<reference evidence="8 10" key="1">
    <citation type="submission" date="2017-08" db="EMBL/GenBank/DDBJ databases">
        <title>Draft Genome Sequence of the Marine Bacterium Oceanimonas baumannii ATCC 700832.</title>
        <authorList>
            <person name="Mcclelland W.D."/>
            <person name="Brennan M.A."/>
            <person name="Trachtenberg A.M."/>
            <person name="Maclea K.S."/>
        </authorList>
    </citation>
    <scope>NUCLEOTIDE SEQUENCE [LARGE SCALE GENOMIC DNA]</scope>
    <source>
        <strain evidence="8 10">ATCC 700832</strain>
    </source>
</reference>
<dbReference type="NCBIfam" id="TIGR00254">
    <property type="entry name" value="GGDEF"/>
    <property type="match status" value="1"/>
</dbReference>
<dbReference type="PROSITE" id="PS50885">
    <property type="entry name" value="HAMP"/>
    <property type="match status" value="1"/>
</dbReference>
<dbReference type="SUPFAM" id="SSF55073">
    <property type="entry name" value="Nucleotide cyclase"/>
    <property type="match status" value="1"/>
</dbReference>
<dbReference type="EMBL" id="NQJF01000004">
    <property type="protein sequence ID" value="OYD25287.1"/>
    <property type="molecule type" value="Genomic_DNA"/>
</dbReference>
<dbReference type="SMART" id="SM00267">
    <property type="entry name" value="GGDEF"/>
    <property type="match status" value="1"/>
</dbReference>
<organism evidence="8 10">
    <name type="scientific">Oceanimonas baumannii</name>
    <dbReference type="NCBI Taxonomy" id="129578"/>
    <lineage>
        <taxon>Bacteria</taxon>
        <taxon>Pseudomonadati</taxon>
        <taxon>Pseudomonadota</taxon>
        <taxon>Gammaproteobacteria</taxon>
        <taxon>Aeromonadales</taxon>
        <taxon>Aeromonadaceae</taxon>
        <taxon>Oceanimonas</taxon>
    </lineage>
</organism>
<dbReference type="InterPro" id="IPR003660">
    <property type="entry name" value="HAMP_dom"/>
</dbReference>
<dbReference type="AlphaFoldDB" id="A0A235CMN6"/>
<dbReference type="GO" id="GO:0052621">
    <property type="term" value="F:diguanylate cyclase activity"/>
    <property type="evidence" value="ECO:0007669"/>
    <property type="project" value="UniProtKB-EC"/>
</dbReference>
<comment type="caution">
    <text evidence="8">The sequence shown here is derived from an EMBL/GenBank/DDBJ whole genome shotgun (WGS) entry which is preliminary data.</text>
</comment>
<dbReference type="EMBL" id="SODO01000001">
    <property type="protein sequence ID" value="TDW62418.1"/>
    <property type="molecule type" value="Genomic_DNA"/>
</dbReference>
<dbReference type="InterPro" id="IPR000160">
    <property type="entry name" value="GGDEF_dom"/>
</dbReference>
<evidence type="ECO:0000313" key="8">
    <source>
        <dbReference type="EMBL" id="OYD25287.1"/>
    </source>
</evidence>
<dbReference type="EC" id="2.7.7.65" evidence="2"/>
<evidence type="ECO:0000259" key="7">
    <source>
        <dbReference type="PROSITE" id="PS50887"/>
    </source>
</evidence>
<keyword evidence="11" id="KW-1185">Reference proteome</keyword>
<evidence type="ECO:0000256" key="2">
    <source>
        <dbReference type="ARBA" id="ARBA00012528"/>
    </source>
</evidence>
<dbReference type="Gene3D" id="6.10.340.10">
    <property type="match status" value="1"/>
</dbReference>
<dbReference type="Pfam" id="PF00672">
    <property type="entry name" value="HAMP"/>
    <property type="match status" value="1"/>
</dbReference>
<dbReference type="GO" id="GO:0007165">
    <property type="term" value="P:signal transduction"/>
    <property type="evidence" value="ECO:0007669"/>
    <property type="project" value="InterPro"/>
</dbReference>
<dbReference type="CDD" id="cd06225">
    <property type="entry name" value="HAMP"/>
    <property type="match status" value="1"/>
</dbReference>
<evidence type="ECO:0000256" key="1">
    <source>
        <dbReference type="ARBA" id="ARBA00001946"/>
    </source>
</evidence>
<feature type="domain" description="GGDEF" evidence="7">
    <location>
        <begin position="415"/>
        <end position="551"/>
    </location>
</feature>
<dbReference type="OrthoDB" id="5756373at2"/>
<accession>A0A235CMN6</accession>
<dbReference type="Proteomes" id="UP000243640">
    <property type="component" value="Unassembled WGS sequence"/>
</dbReference>
<dbReference type="Pfam" id="PF00990">
    <property type="entry name" value="GGDEF"/>
    <property type="match status" value="1"/>
</dbReference>
<dbReference type="InterPro" id="IPR029787">
    <property type="entry name" value="Nucleotide_cyclase"/>
</dbReference>
<proteinExistence type="predicted"/>
<feature type="transmembrane region" description="Helical" evidence="5">
    <location>
        <begin position="291"/>
        <end position="312"/>
    </location>
</feature>
<evidence type="ECO:0000313" key="10">
    <source>
        <dbReference type="Proteomes" id="UP000243640"/>
    </source>
</evidence>
<feature type="transmembrane region" description="Helical" evidence="5">
    <location>
        <begin position="12"/>
        <end position="32"/>
    </location>
</feature>
<dbReference type="GO" id="GO:0016020">
    <property type="term" value="C:membrane"/>
    <property type="evidence" value="ECO:0007669"/>
    <property type="project" value="InterPro"/>
</dbReference>
<dbReference type="FunFam" id="3.30.70.270:FF:000001">
    <property type="entry name" value="Diguanylate cyclase domain protein"/>
    <property type="match status" value="1"/>
</dbReference>
<dbReference type="Proteomes" id="UP000295058">
    <property type="component" value="Unassembled WGS sequence"/>
</dbReference>
<evidence type="ECO:0000259" key="6">
    <source>
        <dbReference type="PROSITE" id="PS50885"/>
    </source>
</evidence>
<dbReference type="InterPro" id="IPR043128">
    <property type="entry name" value="Rev_trsase/Diguanyl_cyclase"/>
</dbReference>
<keyword evidence="5" id="KW-0812">Transmembrane</keyword>
<feature type="coiled-coil region" evidence="4">
    <location>
        <begin position="360"/>
        <end position="387"/>
    </location>
</feature>
<evidence type="ECO:0000256" key="3">
    <source>
        <dbReference type="ARBA" id="ARBA00034247"/>
    </source>
</evidence>
<comment type="cofactor">
    <cofactor evidence="1">
        <name>Mg(2+)</name>
        <dbReference type="ChEBI" id="CHEBI:18420"/>
    </cofactor>
</comment>
<comment type="catalytic activity">
    <reaction evidence="3">
        <text>2 GTP = 3',3'-c-di-GMP + 2 diphosphate</text>
        <dbReference type="Rhea" id="RHEA:24898"/>
        <dbReference type="ChEBI" id="CHEBI:33019"/>
        <dbReference type="ChEBI" id="CHEBI:37565"/>
        <dbReference type="ChEBI" id="CHEBI:58805"/>
        <dbReference type="EC" id="2.7.7.65"/>
    </reaction>
</comment>
<evidence type="ECO:0000313" key="9">
    <source>
        <dbReference type="EMBL" id="TDW62418.1"/>
    </source>
</evidence>
<evidence type="ECO:0000256" key="4">
    <source>
        <dbReference type="SAM" id="Coils"/>
    </source>
</evidence>
<protein>
    <recommendedName>
        <fullName evidence="2">diguanylate cyclase</fullName>
        <ecNumber evidence="2">2.7.7.65</ecNumber>
    </recommendedName>
</protein>
<dbReference type="PROSITE" id="PS50887">
    <property type="entry name" value="GGDEF"/>
    <property type="match status" value="1"/>
</dbReference>
<reference evidence="9 11" key="2">
    <citation type="submission" date="2019-03" db="EMBL/GenBank/DDBJ databases">
        <title>Genomic Encyclopedia of Archaeal and Bacterial Type Strains, Phase II (KMG-II): from individual species to whole genera.</title>
        <authorList>
            <person name="Goeker M."/>
        </authorList>
    </citation>
    <scope>NUCLEOTIDE SEQUENCE [LARGE SCALE GENOMIC DNA]</scope>
    <source>
        <strain evidence="9 11">DSM 15594</strain>
    </source>
</reference>
<sequence length="561" mass="63112">MRGSLGRKLSLVIMLVFGLYLLLASVFVYIIYSQYITLSRTMVSHFERAMIAGELTRDAETIAGEVYELLVGNDRSVSAGNSRVANLASLYQATRERLEWQGGALSEQDAMALDRWQTPFFSSLDRLSDRLRAEQELEAEQLKQMDELFLLLRLVTELEAGAHDLSGPEQRFIGPALAALGYAAAAFSAERPGHLDRLEAYCRARLDELAQLPLTLASATALRARMEQQLPVIFKRRLPLLQHTRATLATARQTRVLAQKLTSATFEYHKRIKISAEQALQQQQSLIQHSITGLLAASVLLLLITLGALFYIRRSVIQRINELSRSMQEHSKGVSVPIPVSGDDEISRMGKTFEFFVNARSRAEQQLALANKELQSMNHSLQRLSEVDELTQVPNRRCFDRHLESEWRRALREQRSLGLIMGDIDYFKRFNDEYGHQQGDECLHLVAQALASQLHREGDMVARYGGEEFIILLPEQDLGQTRHVAGRLLNAVRELNIAHTRSDHERVTLSLGVVAGIPAQQDRIEWFVGKADKALYAAKEQGRNRLCVAPPECEAGCSRPG</sequence>
<evidence type="ECO:0000256" key="5">
    <source>
        <dbReference type="SAM" id="Phobius"/>
    </source>
</evidence>
<name>A0A235CMN6_9GAMM</name>
<dbReference type="RefSeq" id="WP_094277655.1">
    <property type="nucleotide sequence ID" value="NZ_NQJF01000004.1"/>
</dbReference>
<dbReference type="InterPro" id="IPR050469">
    <property type="entry name" value="Diguanylate_Cyclase"/>
</dbReference>
<keyword evidence="5" id="KW-1133">Transmembrane helix</keyword>
<keyword evidence="4" id="KW-0175">Coiled coil</keyword>
<evidence type="ECO:0000313" key="11">
    <source>
        <dbReference type="Proteomes" id="UP000295058"/>
    </source>
</evidence>
<feature type="domain" description="HAMP" evidence="6">
    <location>
        <begin position="314"/>
        <end position="365"/>
    </location>
</feature>